<dbReference type="Gene3D" id="4.10.240.10">
    <property type="entry name" value="Zn(2)-C6 fungal-type DNA-binding domain"/>
    <property type="match status" value="1"/>
</dbReference>
<dbReference type="CDD" id="cd00067">
    <property type="entry name" value="GAL4"/>
    <property type="match status" value="1"/>
</dbReference>
<dbReference type="AlphaFoldDB" id="A0A0D2JQ85"/>
<keyword evidence="8" id="KW-1185">Reference proteome</keyword>
<evidence type="ECO:0000256" key="4">
    <source>
        <dbReference type="ARBA" id="ARBA00023163"/>
    </source>
</evidence>
<keyword evidence="3" id="KW-0238">DNA-binding</keyword>
<dbReference type="InterPro" id="IPR001138">
    <property type="entry name" value="Zn2Cys6_DnaBD"/>
</dbReference>
<evidence type="ECO:0000313" key="7">
    <source>
        <dbReference type="EMBL" id="KIX95507.1"/>
    </source>
</evidence>
<reference evidence="7 8" key="1">
    <citation type="submission" date="2015-01" db="EMBL/GenBank/DDBJ databases">
        <title>The Genome Sequence of Fonsecaea multimorphosa CBS 102226.</title>
        <authorList>
            <consortium name="The Broad Institute Genomics Platform"/>
            <person name="Cuomo C."/>
            <person name="de Hoog S."/>
            <person name="Gorbushina A."/>
            <person name="Stielow B."/>
            <person name="Teixiera M."/>
            <person name="Abouelleil A."/>
            <person name="Chapman S.B."/>
            <person name="Priest M."/>
            <person name="Young S.K."/>
            <person name="Wortman J."/>
            <person name="Nusbaum C."/>
            <person name="Birren B."/>
        </authorList>
    </citation>
    <scope>NUCLEOTIDE SEQUENCE [LARGE SCALE GENOMIC DNA]</scope>
    <source>
        <strain evidence="7 8">CBS 102226</strain>
    </source>
</reference>
<dbReference type="InterPro" id="IPR021858">
    <property type="entry name" value="Fun_TF"/>
</dbReference>
<dbReference type="RefSeq" id="XP_016629630.1">
    <property type="nucleotide sequence ID" value="XM_016779123.1"/>
</dbReference>
<evidence type="ECO:0000256" key="5">
    <source>
        <dbReference type="ARBA" id="ARBA00023242"/>
    </source>
</evidence>
<protein>
    <recommendedName>
        <fullName evidence="6">Zn(2)-C6 fungal-type domain-containing protein</fullName>
    </recommendedName>
</protein>
<dbReference type="PROSITE" id="PS50048">
    <property type="entry name" value="ZN2_CY6_FUNGAL_2"/>
    <property type="match status" value="1"/>
</dbReference>
<dbReference type="EMBL" id="KN848081">
    <property type="protein sequence ID" value="KIX95507.1"/>
    <property type="molecule type" value="Genomic_DNA"/>
</dbReference>
<evidence type="ECO:0000259" key="6">
    <source>
        <dbReference type="PROSITE" id="PS50048"/>
    </source>
</evidence>
<evidence type="ECO:0000256" key="2">
    <source>
        <dbReference type="ARBA" id="ARBA00023015"/>
    </source>
</evidence>
<dbReference type="GO" id="GO:0005634">
    <property type="term" value="C:nucleus"/>
    <property type="evidence" value="ECO:0007669"/>
    <property type="project" value="UniProtKB-SubCell"/>
</dbReference>
<dbReference type="Pfam" id="PF00172">
    <property type="entry name" value="Zn_clus"/>
    <property type="match status" value="1"/>
</dbReference>
<evidence type="ECO:0000256" key="3">
    <source>
        <dbReference type="ARBA" id="ARBA00023125"/>
    </source>
</evidence>
<dbReference type="PANTHER" id="PTHR37534">
    <property type="entry name" value="TRANSCRIPTIONAL ACTIVATOR PROTEIN UGA3"/>
    <property type="match status" value="1"/>
</dbReference>
<keyword evidence="4" id="KW-0804">Transcription</keyword>
<dbReference type="STRING" id="1442371.A0A0D2JQ85"/>
<accession>A0A0D2JQ85</accession>
<evidence type="ECO:0000313" key="8">
    <source>
        <dbReference type="Proteomes" id="UP000053411"/>
    </source>
</evidence>
<dbReference type="VEuPathDB" id="FungiDB:Z520_08627"/>
<feature type="domain" description="Zn(2)-C6 fungal-type" evidence="6">
    <location>
        <begin position="34"/>
        <end position="62"/>
    </location>
</feature>
<dbReference type="InterPro" id="IPR036864">
    <property type="entry name" value="Zn2-C6_fun-type_DNA-bd_sf"/>
</dbReference>
<organism evidence="7 8">
    <name type="scientific">Fonsecaea multimorphosa CBS 102226</name>
    <dbReference type="NCBI Taxonomy" id="1442371"/>
    <lineage>
        <taxon>Eukaryota</taxon>
        <taxon>Fungi</taxon>
        <taxon>Dikarya</taxon>
        <taxon>Ascomycota</taxon>
        <taxon>Pezizomycotina</taxon>
        <taxon>Eurotiomycetes</taxon>
        <taxon>Chaetothyriomycetidae</taxon>
        <taxon>Chaetothyriales</taxon>
        <taxon>Herpotrichiellaceae</taxon>
        <taxon>Fonsecaea</taxon>
    </lineage>
</organism>
<dbReference type="GO" id="GO:0008270">
    <property type="term" value="F:zinc ion binding"/>
    <property type="evidence" value="ECO:0007669"/>
    <property type="project" value="InterPro"/>
</dbReference>
<dbReference type="Proteomes" id="UP000053411">
    <property type="component" value="Unassembled WGS sequence"/>
</dbReference>
<name>A0A0D2JQ85_9EURO</name>
<keyword evidence="2" id="KW-0805">Transcription regulation</keyword>
<sequence length="497" mass="55226">MVVGESGPPPSPLATKGTNELRCIGATCLARCSDCRVCNRRRIHCDRALPFCVKCARKGVQCPGYGPRFRWTNAIAIRGRFKGRGAPDISDHNPSLNFEPRSLHRVNEESIPAPAYQAGLALAQQLPPSAAKRLLQYYATDIAPLMVWLDSEKNEYKCLVIPLAEKDTILRLAVLTISAEHMPSADYLPPGFSQSTGEAAILMITERVRQMTESNTIDPQIDVSGGITAGVLAAMLILSNHSLLKSELSHAQSHRQAARILMNSLELKRPPNDDLTIFLREQLAIYDVLACTTLFNYEHIQGAILPHVSQQDVPFGDFLNILHHVTVMSLHDVKHAKPAEDLEDEFKLACGSTLLAAGTLTQTLASSAKRDFIRLVQAYHHAGILYAYTRLYRPSGDERAVVVHTGELFKVLDQFEDIYASLHNLAWPLFVAGTSCWGDEKRMGIISGLCQMLSTNTRFEHYTNLSIFLQELWQSSNSDWTLLARQWEQKGTPVIAV</sequence>
<dbReference type="Pfam" id="PF11951">
    <property type="entry name" value="Fungal_trans_2"/>
    <property type="match status" value="1"/>
</dbReference>
<dbReference type="PANTHER" id="PTHR37534:SF46">
    <property type="entry name" value="ZN(II)2CYS6 TRANSCRIPTION FACTOR (EUROFUNG)"/>
    <property type="match status" value="1"/>
</dbReference>
<dbReference type="SUPFAM" id="SSF57701">
    <property type="entry name" value="Zn2/Cys6 DNA-binding domain"/>
    <property type="match status" value="1"/>
</dbReference>
<dbReference type="GeneID" id="27714373"/>
<dbReference type="OrthoDB" id="3251668at2759"/>
<dbReference type="GO" id="GO:0003677">
    <property type="term" value="F:DNA binding"/>
    <property type="evidence" value="ECO:0007669"/>
    <property type="project" value="UniProtKB-KW"/>
</dbReference>
<gene>
    <name evidence="7" type="ORF">Z520_08627</name>
</gene>
<comment type="subcellular location">
    <subcellularLocation>
        <location evidence="1">Nucleus</location>
    </subcellularLocation>
</comment>
<dbReference type="GO" id="GO:0000981">
    <property type="term" value="F:DNA-binding transcription factor activity, RNA polymerase II-specific"/>
    <property type="evidence" value="ECO:0007669"/>
    <property type="project" value="InterPro"/>
</dbReference>
<keyword evidence="5" id="KW-0539">Nucleus</keyword>
<evidence type="ECO:0000256" key="1">
    <source>
        <dbReference type="ARBA" id="ARBA00004123"/>
    </source>
</evidence>
<proteinExistence type="predicted"/>